<evidence type="ECO:0000256" key="2">
    <source>
        <dbReference type="ARBA" id="ARBA00023002"/>
    </source>
</evidence>
<dbReference type="InterPro" id="IPR055170">
    <property type="entry name" value="GFO_IDH_MocA-like_dom"/>
</dbReference>
<dbReference type="EMBL" id="CP093365">
    <property type="protein sequence ID" value="UQS84115.1"/>
    <property type="molecule type" value="Genomic_DNA"/>
</dbReference>
<dbReference type="GO" id="GO:0050112">
    <property type="term" value="F:inositol 2-dehydrogenase (NAD+) activity"/>
    <property type="evidence" value="ECO:0007669"/>
    <property type="project" value="UniProtKB-EC"/>
</dbReference>
<feature type="domain" description="GFO/IDH/MocA-like oxidoreductase" evidence="5">
    <location>
        <begin position="132"/>
        <end position="252"/>
    </location>
</feature>
<dbReference type="InterPro" id="IPR036291">
    <property type="entry name" value="NAD(P)-bd_dom_sf"/>
</dbReference>
<dbReference type="Gene3D" id="3.30.360.10">
    <property type="entry name" value="Dihydrodipicolinate Reductase, domain 2"/>
    <property type="match status" value="1"/>
</dbReference>
<evidence type="ECO:0000259" key="5">
    <source>
        <dbReference type="Pfam" id="PF22725"/>
    </source>
</evidence>
<feature type="region of interest" description="Disordered" evidence="3">
    <location>
        <begin position="251"/>
        <end position="275"/>
    </location>
</feature>
<dbReference type="SUPFAM" id="SSF55347">
    <property type="entry name" value="Glyceraldehyde-3-phosphate dehydrogenase-like, C-terminal domain"/>
    <property type="match status" value="1"/>
</dbReference>
<proteinExistence type="inferred from homology"/>
<keyword evidence="2 6" id="KW-0560">Oxidoreductase</keyword>
<organism evidence="6 7">
    <name type="scientific">Bombilactobacillus thymidiniphilus</name>
    <dbReference type="NCBI Taxonomy" id="2923363"/>
    <lineage>
        <taxon>Bacteria</taxon>
        <taxon>Bacillati</taxon>
        <taxon>Bacillota</taxon>
        <taxon>Bacilli</taxon>
        <taxon>Lactobacillales</taxon>
        <taxon>Lactobacillaceae</taxon>
        <taxon>Bombilactobacillus</taxon>
    </lineage>
</organism>
<dbReference type="EC" id="1.1.1.18" evidence="6"/>
<dbReference type="InterPro" id="IPR000683">
    <property type="entry name" value="Gfo/Idh/MocA-like_OxRdtase_N"/>
</dbReference>
<accession>A0ABY4PEQ0</accession>
<evidence type="ECO:0000259" key="4">
    <source>
        <dbReference type="Pfam" id="PF01408"/>
    </source>
</evidence>
<feature type="compositionally biased region" description="Basic and acidic residues" evidence="3">
    <location>
        <begin position="251"/>
        <end position="260"/>
    </location>
</feature>
<dbReference type="PANTHER" id="PTHR42840:SF3">
    <property type="entry name" value="BINDING ROSSMANN FOLD OXIDOREDUCTASE, PUTATIVE (AFU_ORTHOLOGUE AFUA_2G10240)-RELATED"/>
    <property type="match status" value="1"/>
</dbReference>
<dbReference type="SUPFAM" id="SSF51735">
    <property type="entry name" value="NAD(P)-binding Rossmann-fold domains"/>
    <property type="match status" value="1"/>
</dbReference>
<evidence type="ECO:0000256" key="1">
    <source>
        <dbReference type="ARBA" id="ARBA00010928"/>
    </source>
</evidence>
<comment type="similarity">
    <text evidence="1">Belongs to the Gfo/Idh/MocA family.</text>
</comment>
<name>A0ABY4PEQ0_9LACO</name>
<dbReference type="Pfam" id="PF01408">
    <property type="entry name" value="GFO_IDH_MocA"/>
    <property type="match status" value="1"/>
</dbReference>
<protein>
    <submittedName>
        <fullName evidence="6">Inositol 2-dehydrogenase</fullName>
        <ecNumber evidence="6">1.1.1.18</ecNumber>
    </submittedName>
</protein>
<dbReference type="PANTHER" id="PTHR42840">
    <property type="entry name" value="NAD(P)-BINDING ROSSMANN-FOLD SUPERFAMILY PROTEIN-RELATED"/>
    <property type="match status" value="1"/>
</dbReference>
<evidence type="ECO:0000256" key="3">
    <source>
        <dbReference type="SAM" id="MobiDB-lite"/>
    </source>
</evidence>
<reference evidence="6 7" key="1">
    <citation type="journal article" date="2022" name="Int. J. Syst. Evol. Microbiol.">
        <title>Apilactobacillus apisilvae sp. nov., Nicolia spurrieriana gen. nov. sp. nov., Bombilactobacillus folatiphilus sp. nov. and Bombilactobacillus thymidiniphilus sp. nov., four new lactic acid bacterial isolates from stingless bees Tetragonula carbonaria and Austroplebeia australis.</title>
        <authorList>
            <person name="Oliphant S.A."/>
            <person name="Watson-Haigh N.S."/>
            <person name="Sumby K.M."/>
            <person name="Gardner J."/>
            <person name="Groom S."/>
            <person name="Jiranek V."/>
        </authorList>
    </citation>
    <scope>NUCLEOTIDE SEQUENCE [LARGE SCALE GENOMIC DNA]</scope>
    <source>
        <strain evidence="6 7">SG4_A1</strain>
    </source>
</reference>
<dbReference type="RefSeq" id="WP_249513299.1">
    <property type="nucleotide sequence ID" value="NZ_CP093365.1"/>
</dbReference>
<evidence type="ECO:0000313" key="7">
    <source>
        <dbReference type="Proteomes" id="UP000831947"/>
    </source>
</evidence>
<feature type="domain" description="Gfo/Idh/MocA-like oxidoreductase N-terminal" evidence="4">
    <location>
        <begin position="4"/>
        <end position="124"/>
    </location>
</feature>
<dbReference type="Proteomes" id="UP000831947">
    <property type="component" value="Chromosome"/>
</dbReference>
<keyword evidence="7" id="KW-1185">Reference proteome</keyword>
<gene>
    <name evidence="6" type="primary">iolG</name>
    <name evidence="6" type="ORF">MOO47_02890</name>
</gene>
<dbReference type="InterPro" id="IPR030827">
    <property type="entry name" value="Myo_inos_IolG"/>
</dbReference>
<dbReference type="Pfam" id="PF22725">
    <property type="entry name" value="GFO_IDH_MocA_C3"/>
    <property type="match status" value="1"/>
</dbReference>
<dbReference type="NCBIfam" id="TIGR04380">
    <property type="entry name" value="myo_inos_iolG"/>
    <property type="match status" value="1"/>
</dbReference>
<dbReference type="Gene3D" id="3.40.50.720">
    <property type="entry name" value="NAD(P)-binding Rossmann-like Domain"/>
    <property type="match status" value="1"/>
</dbReference>
<sequence length="335" mass="37325">MVKIRIGVIGLGRIGKMHLENLANLRECYEVKGIAAPRTPNIAELAEKYDVSFYTRDAQELIINDEIDAVLIASSTNTHAELIEAAAKAGKNIFCEKPVAEEINDIKHALQVVKDNQVKLQIGFDRRFDHNFRTIYDYVQSGKIGDPQIIRISSRDPEPPSIDYIKVSGGLFNDMMIHDFDMARYLSQSEVTEVYAIGDSLIDPEIGKVGDIDTAIVTLKFENGAIGEIDNSRKAVYGHDQRAEVFGSKGKVETDNDRNSNIDFETDDGGHHDKIPKPFQVRYAQAYIDELKEFYNSIEKDESVRVSGTDALRAAQLAQAAQKSLAAGKPVKVEY</sequence>
<evidence type="ECO:0000313" key="6">
    <source>
        <dbReference type="EMBL" id="UQS84115.1"/>
    </source>
</evidence>